<dbReference type="Proteomes" id="UP000680656">
    <property type="component" value="Chromosome"/>
</dbReference>
<proteinExistence type="predicted"/>
<dbReference type="PANTHER" id="PTHR43304">
    <property type="entry name" value="PHYTOCHROME-LIKE PROTEIN CPH1"/>
    <property type="match status" value="1"/>
</dbReference>
<gene>
    <name evidence="11" type="ORF">KHC33_14630</name>
</gene>
<dbReference type="Pfam" id="PF00989">
    <property type="entry name" value="PAS"/>
    <property type="match status" value="1"/>
</dbReference>
<dbReference type="GeneID" id="65567509"/>
<dbReference type="InterPro" id="IPR013767">
    <property type="entry name" value="PAS_fold"/>
</dbReference>
<dbReference type="KEGG" id="mrtj:KHC33_14630"/>
<dbReference type="AlphaFoldDB" id="A0A8E7AZY7"/>
<dbReference type="EMBL" id="CP075546">
    <property type="protein sequence ID" value="QVV88541.1"/>
    <property type="molecule type" value="Genomic_DNA"/>
</dbReference>
<dbReference type="SUPFAM" id="SSF52172">
    <property type="entry name" value="CheY-like"/>
    <property type="match status" value="1"/>
</dbReference>
<dbReference type="SUPFAM" id="SSF55785">
    <property type="entry name" value="PYP-like sensor domain (PAS domain)"/>
    <property type="match status" value="2"/>
</dbReference>
<evidence type="ECO:0000313" key="12">
    <source>
        <dbReference type="Proteomes" id="UP000680656"/>
    </source>
</evidence>
<evidence type="ECO:0000256" key="5">
    <source>
        <dbReference type="ARBA" id="ARBA00022777"/>
    </source>
</evidence>
<evidence type="ECO:0000256" key="1">
    <source>
        <dbReference type="ARBA" id="ARBA00000085"/>
    </source>
</evidence>
<dbReference type="InterPro" id="IPR005467">
    <property type="entry name" value="His_kinase_dom"/>
</dbReference>
<feature type="modified residue" description="4-aspartylphosphate" evidence="6">
    <location>
        <position position="54"/>
    </location>
</feature>
<dbReference type="InterPro" id="IPR001610">
    <property type="entry name" value="PAC"/>
</dbReference>
<keyword evidence="5" id="KW-0418">Kinase</keyword>
<dbReference type="InterPro" id="IPR000700">
    <property type="entry name" value="PAS-assoc_C"/>
</dbReference>
<dbReference type="GO" id="GO:0006355">
    <property type="term" value="P:regulation of DNA-templated transcription"/>
    <property type="evidence" value="ECO:0007669"/>
    <property type="project" value="InterPro"/>
</dbReference>
<sequence>MMISVLYVDDESDFLFLVKKFLENEPDLSVDTTSTAQEALAKLDTKSYDVIVSDYQMPGMDGIQFLQKVRTLYGSIPFILFTGKGREEVVITALNSGADFYLQKGGEVVSQFTELAHKIRQAVERKRAEDRLIESDRRFRKTLQTMKLIAFQLDNDGKVLFCNDHLLNLTGWNREELMGQDFFAIAVPEKLRKVKKELFQDAMQKGTISQHEEMKLLLRNGDIRDIDVMNTDLRDEHGALIGYMCIGDDVTERKFARKELAAWRNRYKIVTTSIGLVVYDYDMAHDRIIMSENAESVFGYCYNEISQGFDQWISLVHPDDRKDALEAFHAVKATSGGGNVRYRFRHKDGHYIWIEDRVSVPDLRDPTRLMGIMADITEKQEAEEALRFSESKLKSANEKLSLLSSITRHDITNSLSAMQGFLSLMEDCECHELPNFMNKLELIIDSIQAQINFSREYEQVGVKEPKWFKVQQLLAVTPSENIRLVSQINPDLEIFADYMVPKVFYNLLLNAQNHGKHVTFIEVSSHEEYGNLVIVWQDNGIGVPLSEKELIFSYGYGKNTGFGLYLITEILKITGISIRENGEEGKGARFEIKVPAGGFRFCSQACQTSQ</sequence>
<dbReference type="PROSITE" id="PS50113">
    <property type="entry name" value="PAC"/>
    <property type="match status" value="2"/>
</dbReference>
<dbReference type="RefSeq" id="WP_214419350.1">
    <property type="nucleotide sequence ID" value="NZ_CP075546.1"/>
</dbReference>
<organism evidence="11 12">
    <name type="scientific">Methanospirillum purgamenti</name>
    <dbReference type="NCBI Taxonomy" id="2834276"/>
    <lineage>
        <taxon>Archaea</taxon>
        <taxon>Methanobacteriati</taxon>
        <taxon>Methanobacteriota</taxon>
        <taxon>Stenosarchaea group</taxon>
        <taxon>Methanomicrobia</taxon>
        <taxon>Methanomicrobiales</taxon>
        <taxon>Methanospirillaceae</taxon>
        <taxon>Methanospirillum</taxon>
    </lineage>
</organism>
<evidence type="ECO:0000256" key="2">
    <source>
        <dbReference type="ARBA" id="ARBA00012438"/>
    </source>
</evidence>
<dbReference type="Gene3D" id="3.40.50.2300">
    <property type="match status" value="1"/>
</dbReference>
<dbReference type="InterPro" id="IPR004358">
    <property type="entry name" value="Sig_transdc_His_kin-like_C"/>
</dbReference>
<dbReference type="CDD" id="cd00156">
    <property type="entry name" value="REC"/>
    <property type="match status" value="1"/>
</dbReference>
<evidence type="ECO:0000259" key="7">
    <source>
        <dbReference type="PROSITE" id="PS50109"/>
    </source>
</evidence>
<dbReference type="SMART" id="SM00448">
    <property type="entry name" value="REC"/>
    <property type="match status" value="1"/>
</dbReference>
<feature type="domain" description="PAC" evidence="10">
    <location>
        <begin position="338"/>
        <end position="388"/>
    </location>
</feature>
<evidence type="ECO:0000313" key="11">
    <source>
        <dbReference type="EMBL" id="QVV88541.1"/>
    </source>
</evidence>
<dbReference type="Pfam" id="PF00072">
    <property type="entry name" value="Response_reg"/>
    <property type="match status" value="1"/>
</dbReference>
<dbReference type="SMART" id="SM00091">
    <property type="entry name" value="PAS"/>
    <property type="match status" value="2"/>
</dbReference>
<dbReference type="InterPro" id="IPR000014">
    <property type="entry name" value="PAS"/>
</dbReference>
<evidence type="ECO:0000259" key="10">
    <source>
        <dbReference type="PROSITE" id="PS50113"/>
    </source>
</evidence>
<comment type="catalytic activity">
    <reaction evidence="1">
        <text>ATP + protein L-histidine = ADP + protein N-phospho-L-histidine.</text>
        <dbReference type="EC" id="2.7.13.3"/>
    </reaction>
</comment>
<reference evidence="11 12" key="1">
    <citation type="submission" date="2021-05" db="EMBL/GenBank/DDBJ databases">
        <title>A novel Methanospirillum isolate from a pyrite-forming mixed culture.</title>
        <authorList>
            <person name="Bunk B."/>
            <person name="Sproer C."/>
            <person name="Spring S."/>
            <person name="Pester M."/>
        </authorList>
    </citation>
    <scope>NUCLEOTIDE SEQUENCE [LARGE SCALE GENOMIC DNA]</scope>
    <source>
        <strain evidence="11 12">J.3.6.1-F.2.7.3</strain>
    </source>
</reference>
<feature type="domain" description="PAC" evidence="10">
    <location>
        <begin position="210"/>
        <end position="262"/>
    </location>
</feature>
<dbReference type="InterPro" id="IPR052162">
    <property type="entry name" value="Sensor_kinase/Photoreceptor"/>
</dbReference>
<dbReference type="PROSITE" id="PS50112">
    <property type="entry name" value="PAS"/>
    <property type="match status" value="1"/>
</dbReference>
<dbReference type="EC" id="2.7.13.3" evidence="2"/>
<keyword evidence="12" id="KW-1185">Reference proteome</keyword>
<dbReference type="InterPro" id="IPR035965">
    <property type="entry name" value="PAS-like_dom_sf"/>
</dbReference>
<dbReference type="NCBIfam" id="TIGR00229">
    <property type="entry name" value="sensory_box"/>
    <property type="match status" value="2"/>
</dbReference>
<feature type="domain" description="Response regulatory" evidence="8">
    <location>
        <begin position="4"/>
        <end position="119"/>
    </location>
</feature>
<dbReference type="Gene3D" id="3.30.565.10">
    <property type="entry name" value="Histidine kinase-like ATPase, C-terminal domain"/>
    <property type="match status" value="1"/>
</dbReference>
<dbReference type="InterPro" id="IPR001789">
    <property type="entry name" value="Sig_transdc_resp-reg_receiver"/>
</dbReference>
<protein>
    <recommendedName>
        <fullName evidence="2">histidine kinase</fullName>
        <ecNumber evidence="2">2.7.13.3</ecNumber>
    </recommendedName>
</protein>
<dbReference type="InterPro" id="IPR011006">
    <property type="entry name" value="CheY-like_superfamily"/>
</dbReference>
<dbReference type="GO" id="GO:0000160">
    <property type="term" value="P:phosphorelay signal transduction system"/>
    <property type="evidence" value="ECO:0007669"/>
    <property type="project" value="InterPro"/>
</dbReference>
<name>A0A8E7AZY7_9EURY</name>
<dbReference type="InterPro" id="IPR036890">
    <property type="entry name" value="HATPase_C_sf"/>
</dbReference>
<dbReference type="PRINTS" id="PR00344">
    <property type="entry name" value="BCTRLSENSOR"/>
</dbReference>
<accession>A0A8E7AZY7</accession>
<dbReference type="InterPro" id="IPR003594">
    <property type="entry name" value="HATPase_dom"/>
</dbReference>
<keyword evidence="4" id="KW-0808">Transferase</keyword>
<evidence type="ECO:0000259" key="9">
    <source>
        <dbReference type="PROSITE" id="PS50112"/>
    </source>
</evidence>
<dbReference type="PANTHER" id="PTHR43304:SF1">
    <property type="entry name" value="PAC DOMAIN-CONTAINING PROTEIN"/>
    <property type="match status" value="1"/>
</dbReference>
<dbReference type="PROSITE" id="PS50109">
    <property type="entry name" value="HIS_KIN"/>
    <property type="match status" value="1"/>
</dbReference>
<dbReference type="Pfam" id="PF02518">
    <property type="entry name" value="HATPase_c"/>
    <property type="match status" value="1"/>
</dbReference>
<evidence type="ECO:0000259" key="8">
    <source>
        <dbReference type="PROSITE" id="PS50110"/>
    </source>
</evidence>
<keyword evidence="3 6" id="KW-0597">Phosphoprotein</keyword>
<feature type="domain" description="PAS" evidence="9">
    <location>
        <begin position="135"/>
        <end position="206"/>
    </location>
</feature>
<feature type="domain" description="Histidine kinase" evidence="7">
    <location>
        <begin position="406"/>
        <end position="598"/>
    </location>
</feature>
<dbReference type="SMART" id="SM00086">
    <property type="entry name" value="PAC"/>
    <property type="match status" value="2"/>
</dbReference>
<dbReference type="CDD" id="cd00130">
    <property type="entry name" value="PAS"/>
    <property type="match status" value="2"/>
</dbReference>
<dbReference type="Gene3D" id="3.30.450.20">
    <property type="entry name" value="PAS domain"/>
    <property type="match status" value="2"/>
</dbReference>
<evidence type="ECO:0000256" key="6">
    <source>
        <dbReference type="PROSITE-ProRule" id="PRU00169"/>
    </source>
</evidence>
<evidence type="ECO:0000256" key="4">
    <source>
        <dbReference type="ARBA" id="ARBA00022679"/>
    </source>
</evidence>
<dbReference type="SMART" id="SM00387">
    <property type="entry name" value="HATPase_c"/>
    <property type="match status" value="1"/>
</dbReference>
<dbReference type="PROSITE" id="PS50110">
    <property type="entry name" value="RESPONSE_REGULATORY"/>
    <property type="match status" value="1"/>
</dbReference>
<dbReference type="Pfam" id="PF08447">
    <property type="entry name" value="PAS_3"/>
    <property type="match status" value="1"/>
</dbReference>
<evidence type="ECO:0000256" key="3">
    <source>
        <dbReference type="ARBA" id="ARBA00022553"/>
    </source>
</evidence>
<dbReference type="SUPFAM" id="SSF55874">
    <property type="entry name" value="ATPase domain of HSP90 chaperone/DNA topoisomerase II/histidine kinase"/>
    <property type="match status" value="1"/>
</dbReference>
<dbReference type="InterPro" id="IPR013655">
    <property type="entry name" value="PAS_fold_3"/>
</dbReference>
<dbReference type="GO" id="GO:0004673">
    <property type="term" value="F:protein histidine kinase activity"/>
    <property type="evidence" value="ECO:0007669"/>
    <property type="project" value="UniProtKB-EC"/>
</dbReference>